<keyword evidence="1" id="KW-0175">Coiled coil</keyword>
<protein>
    <submittedName>
        <fullName evidence="2">Uncharacterized protein</fullName>
    </submittedName>
</protein>
<evidence type="ECO:0000313" key="2">
    <source>
        <dbReference type="EMBL" id="MBF6057385.1"/>
    </source>
</evidence>
<proteinExistence type="predicted"/>
<dbReference type="Proteomes" id="UP001193680">
    <property type="component" value="Unassembled WGS sequence"/>
</dbReference>
<evidence type="ECO:0000256" key="1">
    <source>
        <dbReference type="SAM" id="Coils"/>
    </source>
</evidence>
<gene>
    <name evidence="2" type="ORF">H8792_003435</name>
</gene>
<sequence length="621" mass="69610">MSDSNASDQTGSGSSFLKRVDLSVLKGLGGLLSAKALGEHLVFCYDGYAVSGALVRLHGGKAELLCVAMSVQTREQKAIEEILAQFRVQKIKRWPKSAILATAEVGATSLDLPVSARTSRQQLQNLISWELESNVAEIAQLWSIGSLLEGFGFITAEQRQNAGVELELSRSQNASMIRFGEICIQLEYISRDQLNEVMKVQERLLSIEGQLDCAWQEPKVDEDAENQTESDLWFGSGIYRHNRHLWVEAFARNSLKLKSIVPLHGLSSLFIEQSAFEDHEQIVAEIFKERVVVLRFVGRVTVSVSHLRLDCKDDQLNVVTAAITELMRPETDEIWLNSVHADGKALCKALERTLGKDVKYVGDAVSVTHSGSSVPQTWLYRYAALAQLEAGNKRNNLPFIAAQDPRPPLWKNKNVWRYSMPVLAVLALGLNEGYMQYRLAEESASLAKIEAKKEEQVRLAQQIGLMVVETNKEKEKLQEITTEVEAMRKQVLQMKALSERNPLLMELLLSLQESINDFVVVDRFVESNQSERTKQKGFELQGWALNDNAAQLFSRELNKRVAKLGYEVLQVKINRSIGRSGIRGYGLSLWLLPKNKAEARAVEKRAETSVAKGVDSRMARI</sequence>
<keyword evidence="3" id="KW-1185">Reference proteome</keyword>
<reference evidence="2 3" key="1">
    <citation type="submission" date="2020-06" db="EMBL/GenBank/DDBJ databases">
        <authorList>
            <person name="Scott K."/>
        </authorList>
    </citation>
    <scope>NUCLEOTIDE SEQUENCE [LARGE SCALE GENOMIC DNA]</scope>
    <source>
        <strain evidence="2 3">HH1</strain>
    </source>
</reference>
<feature type="coiled-coil region" evidence="1">
    <location>
        <begin position="470"/>
        <end position="497"/>
    </location>
</feature>
<organism evidence="2 3">
    <name type="scientific">Thiomicrorhabdus heinhorstiae</name>
    <dbReference type="NCBI Taxonomy" id="2748010"/>
    <lineage>
        <taxon>Bacteria</taxon>
        <taxon>Pseudomonadati</taxon>
        <taxon>Pseudomonadota</taxon>
        <taxon>Gammaproteobacteria</taxon>
        <taxon>Thiotrichales</taxon>
        <taxon>Piscirickettsiaceae</taxon>
        <taxon>Thiomicrorhabdus</taxon>
    </lineage>
</organism>
<name>A0ABS0BUD5_9GAMM</name>
<accession>A0ABS0BUD5</accession>
<evidence type="ECO:0000313" key="3">
    <source>
        <dbReference type="Proteomes" id="UP001193680"/>
    </source>
</evidence>
<comment type="caution">
    <text evidence="2">The sequence shown here is derived from an EMBL/GenBank/DDBJ whole genome shotgun (WGS) entry which is preliminary data.</text>
</comment>
<dbReference type="RefSeq" id="WP_185977530.1">
    <property type="nucleotide sequence ID" value="NZ_JACBGI020000003.1"/>
</dbReference>
<dbReference type="EMBL" id="JACBGI020000003">
    <property type="protein sequence ID" value="MBF6057385.1"/>
    <property type="molecule type" value="Genomic_DNA"/>
</dbReference>
<reference evidence="2 3" key="2">
    <citation type="submission" date="2020-11" db="EMBL/GenBank/DDBJ databases">
        <title>Sulfur oxidizing isolate from Hospital Hole Sinkhole.</title>
        <authorList>
            <person name="Scott K.M."/>
        </authorList>
    </citation>
    <scope>NUCLEOTIDE SEQUENCE [LARGE SCALE GENOMIC DNA]</scope>
    <source>
        <strain evidence="2 3">HH1</strain>
    </source>
</reference>